<name>A0A7G5DM04_9PSED</name>
<reference evidence="1 2" key="1">
    <citation type="journal article" date="2020" name="G3 (Bethesda)">
        <title>CeMbio - The Caenorhabditis elegans Microbiome Resource.</title>
        <authorList>
            <person name="Dirksen P."/>
            <person name="Assie A."/>
            <person name="Zimmermann J."/>
            <person name="Zhang F."/>
            <person name="Tietje A.M."/>
            <person name="Marsh S.A."/>
            <person name="Felix M.A."/>
            <person name="Shapira M."/>
            <person name="Kaleta C."/>
            <person name="Schulenburg H."/>
            <person name="Samuel B."/>
        </authorList>
    </citation>
    <scope>NUCLEOTIDE SEQUENCE [LARGE SCALE GENOMIC DNA]</scope>
    <source>
        <strain evidence="1 2">MSPm1</strain>
    </source>
</reference>
<accession>A0A7G5DM04</accession>
<evidence type="ECO:0000313" key="1">
    <source>
        <dbReference type="EMBL" id="QMV62779.1"/>
    </source>
</evidence>
<protein>
    <submittedName>
        <fullName evidence="1">Uncharacterized protein</fullName>
    </submittedName>
</protein>
<dbReference type="RefSeq" id="WP_182368744.1">
    <property type="nucleotide sequence ID" value="NZ_CP059139.1"/>
</dbReference>
<proteinExistence type="predicted"/>
<evidence type="ECO:0000313" key="2">
    <source>
        <dbReference type="Proteomes" id="UP000515276"/>
    </source>
</evidence>
<gene>
    <name evidence="1" type="ORF">HS968_22590</name>
</gene>
<sequence>MTEIFLDDLLDHPLDEPDAFGCTVHGLVASFAGVERRKVGEQLWPLPEGYMDSLRVIPERHVEDFGDTHLLRVPGVPELDWEAQELQAETAAGRVWQNYALLSGMGPGLFGHPLRGWVYVDDEGKRWLIQPAEFYPSPWGGQLSQSGSASLAFTVRPFGELGAEPVEPWTVSASLVDIGQANPAGLADFAGTPQGSTLLYMRVANISSAGRQLIIGLYPSVTYINDRRDLPYGFLMLSVAGTDQDIAVTLEVLRSRSQTLGQFSSTHTGSIAPAVVEPSFDVTVTDLQLNGAGAVTHAEADIVVSGYSLVPPGSRPPGSLTHELVVSLGSDQGEREVQGRIIALLFDDADQIVEFTADWESTVVREYGLAGASFSGSWHIEANRSPADGATGNVNAVLEYRSHERVSSVLRIKRGSELLQTFENQFELLGEYTWNTGVLGGFWGGLGPVTVDFLAGSATTRFWLGSGGQAAWPPQGGVPIHATWHWSSSTALDGAVVAERSGAEITDAPLVNWTWHRVAVSFVEQAATPGPYSRTDYAVQRLSNNVITGRYELYSAATGTAPTFARSPSFFAPQATMANADTGSDDANRALIRATYHPVTREIHVVTRAVGGAYPFGVWV</sequence>
<dbReference type="Proteomes" id="UP000515276">
    <property type="component" value="Chromosome"/>
</dbReference>
<dbReference type="EMBL" id="CP059139">
    <property type="protein sequence ID" value="QMV62779.1"/>
    <property type="molecule type" value="Genomic_DNA"/>
</dbReference>
<organism evidence="1 2">
    <name type="scientific">Pseudomonas berkeleyensis</name>
    <dbReference type="NCBI Taxonomy" id="2726956"/>
    <lineage>
        <taxon>Bacteria</taxon>
        <taxon>Pseudomonadati</taxon>
        <taxon>Pseudomonadota</taxon>
        <taxon>Gammaproteobacteria</taxon>
        <taxon>Pseudomonadales</taxon>
        <taxon>Pseudomonadaceae</taxon>
        <taxon>Pseudomonas</taxon>
    </lineage>
</organism>
<dbReference type="AlphaFoldDB" id="A0A7G5DM04"/>
<keyword evidence="2" id="KW-1185">Reference proteome</keyword>